<reference evidence="2 3" key="1">
    <citation type="journal article" date="2017" name="Int. J. Syst. Evol. Microbiol.">
        <title>Arachidicoccus ginsenosidivorans sp. nov., with ginsenoside-converting activity isolated from ginseng cultivating soil.</title>
        <authorList>
            <person name="Siddiqi M.Z."/>
            <person name="Aslam Z."/>
            <person name="Im W.T."/>
        </authorList>
    </citation>
    <scope>NUCLEOTIDE SEQUENCE [LARGE SCALE GENOMIC DNA]</scope>
    <source>
        <strain evidence="2 3">Gsoil 809</strain>
    </source>
</reference>
<proteinExistence type="predicted"/>
<evidence type="ECO:0000313" key="2">
    <source>
        <dbReference type="EMBL" id="QEC72422.1"/>
    </source>
</evidence>
<evidence type="ECO:0000259" key="1">
    <source>
        <dbReference type="Pfam" id="PF00903"/>
    </source>
</evidence>
<evidence type="ECO:0000313" key="3">
    <source>
        <dbReference type="Proteomes" id="UP000321291"/>
    </source>
</evidence>
<accession>A0A5B8VNE8</accession>
<sequence length="150" mass="16991">METLTINPYLIFDGNATQAFEFYQSVFGGEFSFKMKASESPAQGDQKLDPAENDKLMHICLPLPGGQMLQASDMIRSYCNGETYSFNQGNTQFIAIRTESEADAKEIFTRLSKEAKIQVDMQPMFWGDLFGQLTDQFGVQWMISCQLKKP</sequence>
<dbReference type="InterPro" id="IPR028973">
    <property type="entry name" value="PhnB-like"/>
</dbReference>
<dbReference type="OrthoDB" id="9795306at2"/>
<dbReference type="SUPFAM" id="SSF54593">
    <property type="entry name" value="Glyoxalase/Bleomycin resistance protein/Dihydroxybiphenyl dioxygenase"/>
    <property type="match status" value="1"/>
</dbReference>
<dbReference type="CDD" id="cd06588">
    <property type="entry name" value="PhnB_like"/>
    <property type="match status" value="1"/>
</dbReference>
<dbReference type="Proteomes" id="UP000321291">
    <property type="component" value="Chromosome"/>
</dbReference>
<dbReference type="RefSeq" id="WP_146782778.1">
    <property type="nucleotide sequence ID" value="NZ_CP042434.1"/>
</dbReference>
<dbReference type="AlphaFoldDB" id="A0A5B8VNE8"/>
<dbReference type="EMBL" id="CP042434">
    <property type="protein sequence ID" value="QEC72422.1"/>
    <property type="molecule type" value="Genomic_DNA"/>
</dbReference>
<feature type="domain" description="Glyoxalase/fosfomycin resistance/dioxygenase" evidence="1">
    <location>
        <begin position="6"/>
        <end position="143"/>
    </location>
</feature>
<name>A0A5B8VNE8_9BACT</name>
<dbReference type="InterPro" id="IPR029068">
    <property type="entry name" value="Glyas_Bleomycin-R_OHBP_Dase"/>
</dbReference>
<dbReference type="PANTHER" id="PTHR33990:SF1">
    <property type="entry name" value="PROTEIN YJDN"/>
    <property type="match status" value="1"/>
</dbReference>
<organism evidence="2 3">
    <name type="scientific">Arachidicoccus ginsenosidivorans</name>
    <dbReference type="NCBI Taxonomy" id="496057"/>
    <lineage>
        <taxon>Bacteria</taxon>
        <taxon>Pseudomonadati</taxon>
        <taxon>Bacteroidota</taxon>
        <taxon>Chitinophagia</taxon>
        <taxon>Chitinophagales</taxon>
        <taxon>Chitinophagaceae</taxon>
        <taxon>Arachidicoccus</taxon>
    </lineage>
</organism>
<gene>
    <name evidence="2" type="ORF">FSB73_12790</name>
</gene>
<dbReference type="Gene3D" id="3.10.180.10">
    <property type="entry name" value="2,3-Dihydroxybiphenyl 1,2-Dioxygenase, domain 1"/>
    <property type="match status" value="1"/>
</dbReference>
<dbReference type="PANTHER" id="PTHR33990">
    <property type="entry name" value="PROTEIN YJDN-RELATED"/>
    <property type="match status" value="1"/>
</dbReference>
<dbReference type="InterPro" id="IPR004360">
    <property type="entry name" value="Glyas_Fos-R_dOase_dom"/>
</dbReference>
<protein>
    <submittedName>
        <fullName evidence="2">VOC family protein</fullName>
    </submittedName>
</protein>
<dbReference type="KEGG" id="agi:FSB73_12790"/>
<keyword evidence="3" id="KW-1185">Reference proteome</keyword>
<dbReference type="Pfam" id="PF00903">
    <property type="entry name" value="Glyoxalase"/>
    <property type="match status" value="1"/>
</dbReference>